<dbReference type="SUPFAM" id="SSF51735">
    <property type="entry name" value="NAD(P)-binding Rossmann-fold domains"/>
    <property type="match status" value="1"/>
</dbReference>
<reference evidence="2 3" key="1">
    <citation type="submission" date="2018-08" db="EMBL/GenBank/DDBJ databases">
        <title>Whole genome sequence analysis of Dermacoccus abyssi bacteria isolated from Deep Mariana trench Micromonospora spp reveals genes involved in the environmental adaptation and production of secondary metabolites.</title>
        <authorList>
            <person name="Abdel-Mageed W.M."/>
            <person name="Lehri B."/>
            <person name="Nouioui I."/>
            <person name="Goodfellow I."/>
            <person name="Jaspars M."/>
            <person name="Karlyshev A."/>
        </authorList>
    </citation>
    <scope>NUCLEOTIDE SEQUENCE [LARGE SCALE GENOMIC DNA]</scope>
    <source>
        <strain evidence="2 3">MT1.1</strain>
    </source>
</reference>
<dbReference type="Gene3D" id="3.40.50.720">
    <property type="entry name" value="NAD(P)-binding Rossmann-like Domain"/>
    <property type="match status" value="1"/>
</dbReference>
<dbReference type="Pfam" id="PF02423">
    <property type="entry name" value="OCD_Mu_crystall"/>
    <property type="match status" value="1"/>
</dbReference>
<dbReference type="PANTHER" id="PTHR13812:SF19">
    <property type="entry name" value="KETIMINE REDUCTASE MU-CRYSTALLIN"/>
    <property type="match status" value="1"/>
</dbReference>
<dbReference type="Gene3D" id="3.30.1780.10">
    <property type="entry name" value="ornithine cyclodeaminase, domain 1"/>
    <property type="match status" value="1"/>
</dbReference>
<sequence length="354" mass="37252">MFPANHKAPTRPNPRGSRVRRDLSGSWWNSAHALLDADRIFSVMSPADAVNALSSALVAGFDPADDLSRVVNPIDKGQLLLMPSEVGTGIGIKVMTLGRDNPERGLPVIQGSYLMFDGDTLAPTAVLDGAALTTLRTPAVSVVGIRPALERFDGPLRLVVFGTGPQGTSHVDTLADVVSEPFADVTFVSRAPENVGDDVTFVSRAPENVGDDVISRGSVVAAGSPELDAVLTRADVVVCATPAEEPLFSADAVRSDVVVIAMGSHSPGAREVPGALMARAQVVVEDVETALREAGDVVLAIADGDLSRDDLLLMKDVVRGDAELDPSRPLVFKTVGMPWQDLAVAQVVLERATR</sequence>
<evidence type="ECO:0000313" key="2">
    <source>
        <dbReference type="EMBL" id="RHW45683.1"/>
    </source>
</evidence>
<dbReference type="AlphaFoldDB" id="A0A417Z4K8"/>
<protein>
    <submittedName>
        <fullName evidence="2">Ornithine cyclodeaminase family protein</fullName>
    </submittedName>
</protein>
<accession>A0A417Z4K8</accession>
<comment type="caution">
    <text evidence="2">The sequence shown here is derived from an EMBL/GenBank/DDBJ whole genome shotgun (WGS) entry which is preliminary data.</text>
</comment>
<dbReference type="InterPro" id="IPR003462">
    <property type="entry name" value="ODC_Mu_crystall"/>
</dbReference>
<dbReference type="PIRSF" id="PIRSF001439">
    <property type="entry name" value="CryM"/>
    <property type="match status" value="1"/>
</dbReference>
<proteinExistence type="predicted"/>
<dbReference type="InterPro" id="IPR036291">
    <property type="entry name" value="NAD(P)-bd_dom_sf"/>
</dbReference>
<name>A0A417Z4K8_9MICO</name>
<evidence type="ECO:0000256" key="1">
    <source>
        <dbReference type="SAM" id="MobiDB-lite"/>
    </source>
</evidence>
<dbReference type="GO" id="GO:0005737">
    <property type="term" value="C:cytoplasm"/>
    <property type="evidence" value="ECO:0007669"/>
    <property type="project" value="TreeGrafter"/>
</dbReference>
<evidence type="ECO:0000313" key="3">
    <source>
        <dbReference type="Proteomes" id="UP000285376"/>
    </source>
</evidence>
<organism evidence="2 3">
    <name type="scientific">Dermacoccus abyssi</name>
    <dbReference type="NCBI Taxonomy" id="322596"/>
    <lineage>
        <taxon>Bacteria</taxon>
        <taxon>Bacillati</taxon>
        <taxon>Actinomycetota</taxon>
        <taxon>Actinomycetes</taxon>
        <taxon>Micrococcales</taxon>
        <taxon>Dermacoccaceae</taxon>
        <taxon>Dermacoccus</taxon>
    </lineage>
</organism>
<gene>
    <name evidence="2" type="ORF">D1832_08230</name>
</gene>
<dbReference type="Proteomes" id="UP000285376">
    <property type="component" value="Unassembled WGS sequence"/>
</dbReference>
<feature type="region of interest" description="Disordered" evidence="1">
    <location>
        <begin position="1"/>
        <end position="21"/>
    </location>
</feature>
<dbReference type="EMBL" id="QWLM01000008">
    <property type="protein sequence ID" value="RHW45683.1"/>
    <property type="molecule type" value="Genomic_DNA"/>
</dbReference>
<dbReference type="PANTHER" id="PTHR13812">
    <property type="entry name" value="KETIMINE REDUCTASE MU-CRYSTALLIN"/>
    <property type="match status" value="1"/>
</dbReference>
<dbReference type="InterPro" id="IPR023401">
    <property type="entry name" value="ODC_N"/>
</dbReference>